<dbReference type="EMBL" id="CM037156">
    <property type="protein sequence ID" value="KAH7837958.1"/>
    <property type="molecule type" value="Genomic_DNA"/>
</dbReference>
<protein>
    <submittedName>
        <fullName evidence="1">Uncharacterized protein</fullName>
    </submittedName>
</protein>
<name>A0ACB7XB95_9ERIC</name>
<accession>A0ACB7XB95</accession>
<gene>
    <name evidence="1" type="ORF">Vadar_020102</name>
</gene>
<proteinExistence type="predicted"/>
<comment type="caution">
    <text evidence="1">The sequence shown here is derived from an EMBL/GenBank/DDBJ whole genome shotgun (WGS) entry which is preliminary data.</text>
</comment>
<organism evidence="1 2">
    <name type="scientific">Vaccinium darrowii</name>
    <dbReference type="NCBI Taxonomy" id="229202"/>
    <lineage>
        <taxon>Eukaryota</taxon>
        <taxon>Viridiplantae</taxon>
        <taxon>Streptophyta</taxon>
        <taxon>Embryophyta</taxon>
        <taxon>Tracheophyta</taxon>
        <taxon>Spermatophyta</taxon>
        <taxon>Magnoliopsida</taxon>
        <taxon>eudicotyledons</taxon>
        <taxon>Gunneridae</taxon>
        <taxon>Pentapetalae</taxon>
        <taxon>asterids</taxon>
        <taxon>Ericales</taxon>
        <taxon>Ericaceae</taxon>
        <taxon>Vaccinioideae</taxon>
        <taxon>Vaccinieae</taxon>
        <taxon>Vaccinium</taxon>
    </lineage>
</organism>
<evidence type="ECO:0000313" key="2">
    <source>
        <dbReference type="Proteomes" id="UP000828048"/>
    </source>
</evidence>
<dbReference type="Proteomes" id="UP000828048">
    <property type="component" value="Chromosome 6"/>
</dbReference>
<sequence>MLENELANTTQYFQKIKSICSEILEIDKEEPISETRLHRYLIRGIRKEYMPSLTSIQGWATKPTIIELENLLSNQEALAKQMASASISGKDEALFIGNNWKNNQHQGKNWRNNRQQGNNKKNNQNQ</sequence>
<evidence type="ECO:0000313" key="1">
    <source>
        <dbReference type="EMBL" id="KAH7837958.1"/>
    </source>
</evidence>
<keyword evidence="2" id="KW-1185">Reference proteome</keyword>
<reference evidence="1 2" key="1">
    <citation type="journal article" date="2021" name="Hortic Res">
        <title>High-quality reference genome and annotation aids understanding of berry development for evergreen blueberry (Vaccinium darrowii).</title>
        <authorList>
            <person name="Yu J."/>
            <person name="Hulse-Kemp A.M."/>
            <person name="Babiker E."/>
            <person name="Staton M."/>
        </authorList>
    </citation>
    <scope>NUCLEOTIDE SEQUENCE [LARGE SCALE GENOMIC DNA]</scope>
    <source>
        <strain evidence="2">cv. NJ 8807/NJ 8810</strain>
        <tissue evidence="1">Young leaf</tissue>
    </source>
</reference>